<dbReference type="AlphaFoldDB" id="A0A8D8WFH6"/>
<feature type="transmembrane region" description="Helical" evidence="1">
    <location>
        <begin position="20"/>
        <end position="45"/>
    </location>
</feature>
<organism evidence="2">
    <name type="scientific">Cacopsylla melanoneura</name>
    <dbReference type="NCBI Taxonomy" id="428564"/>
    <lineage>
        <taxon>Eukaryota</taxon>
        <taxon>Metazoa</taxon>
        <taxon>Ecdysozoa</taxon>
        <taxon>Arthropoda</taxon>
        <taxon>Hexapoda</taxon>
        <taxon>Insecta</taxon>
        <taxon>Pterygota</taxon>
        <taxon>Neoptera</taxon>
        <taxon>Paraneoptera</taxon>
        <taxon>Hemiptera</taxon>
        <taxon>Sternorrhyncha</taxon>
        <taxon>Psylloidea</taxon>
        <taxon>Psyllidae</taxon>
        <taxon>Psyllinae</taxon>
        <taxon>Cacopsylla</taxon>
    </lineage>
</organism>
<name>A0A8D8WFH6_9HEMI</name>
<reference evidence="2" key="1">
    <citation type="submission" date="2021-05" db="EMBL/GenBank/DDBJ databases">
        <authorList>
            <person name="Alioto T."/>
            <person name="Alioto T."/>
            <person name="Gomez Garrido J."/>
        </authorList>
    </citation>
    <scope>NUCLEOTIDE SEQUENCE</scope>
</reference>
<evidence type="ECO:0000313" key="2">
    <source>
        <dbReference type="EMBL" id="CAG6658337.1"/>
    </source>
</evidence>
<dbReference type="EMBL" id="HBUF01190944">
    <property type="protein sequence ID" value="CAG6658337.1"/>
    <property type="molecule type" value="Transcribed_RNA"/>
</dbReference>
<accession>A0A8D8WFH6</accession>
<sequence>MGIKVLQIHKRRVSIETPILFFFSLQTMLLLFTLFLFLLFFLLYFCFPFSLYSSLYSVFSNYTDEFLGHVPETKLFQVPTYRTNPEIWNTLLYTSTTEPTLFREHS</sequence>
<proteinExistence type="predicted"/>
<keyword evidence="1" id="KW-0472">Membrane</keyword>
<keyword evidence="1" id="KW-0812">Transmembrane</keyword>
<protein>
    <submittedName>
        <fullName evidence="2">Uncharacterized protein</fullName>
    </submittedName>
</protein>
<evidence type="ECO:0000256" key="1">
    <source>
        <dbReference type="SAM" id="Phobius"/>
    </source>
</evidence>
<keyword evidence="1" id="KW-1133">Transmembrane helix</keyword>